<reference evidence="1 2" key="1">
    <citation type="submission" date="2016-03" db="EMBL/GenBank/DDBJ databases">
        <authorList>
            <person name="Ploux O."/>
        </authorList>
    </citation>
    <scope>NUCLEOTIDE SEQUENCE [LARGE SCALE GENOMIC DNA]</scope>
    <source>
        <strain evidence="1 2">R-45371</strain>
    </source>
</reference>
<dbReference type="RefSeq" id="WP_064036434.1">
    <property type="nucleotide sequence ID" value="NZ_LUUH01000042.1"/>
</dbReference>
<evidence type="ECO:0000313" key="1">
    <source>
        <dbReference type="EMBL" id="OAI05431.1"/>
    </source>
</evidence>
<proteinExistence type="predicted"/>
<name>A0A177MIH7_METMH</name>
<gene>
    <name evidence="1" type="ORF">A1353_11465</name>
</gene>
<accession>A0A177MIH7</accession>
<dbReference type="Proteomes" id="UP000077763">
    <property type="component" value="Unassembled WGS sequence"/>
</dbReference>
<dbReference type="AlphaFoldDB" id="A0A177MIH7"/>
<sequence length="87" mass="10246">MDNDILIDQARQLYAALHARQTRLFALSNSKLDRLEHLVSCAYGRYQRRLNRCALCYQTRKHDCVREPGKKRIPCQRRNPFVPIAGF</sequence>
<comment type="caution">
    <text evidence="1">The sequence shown here is derived from an EMBL/GenBank/DDBJ whole genome shotgun (WGS) entry which is preliminary data.</text>
</comment>
<organism evidence="1 2">
    <name type="scientific">Methylomonas methanica</name>
    <dbReference type="NCBI Taxonomy" id="421"/>
    <lineage>
        <taxon>Bacteria</taxon>
        <taxon>Pseudomonadati</taxon>
        <taxon>Pseudomonadota</taxon>
        <taxon>Gammaproteobacteria</taxon>
        <taxon>Methylococcales</taxon>
        <taxon>Methylococcaceae</taxon>
        <taxon>Methylomonas</taxon>
    </lineage>
</organism>
<evidence type="ECO:0000313" key="2">
    <source>
        <dbReference type="Proteomes" id="UP000077763"/>
    </source>
</evidence>
<protein>
    <submittedName>
        <fullName evidence="1">Uncharacterized protein</fullName>
    </submittedName>
</protein>
<dbReference type="EMBL" id="LUUH01000042">
    <property type="protein sequence ID" value="OAI05431.1"/>
    <property type="molecule type" value="Genomic_DNA"/>
</dbReference>